<reference evidence="3" key="1">
    <citation type="journal article" date="2012" name="Science">
        <title>The Paleozoic origin of enzymatic lignin decomposition reconstructed from 31 fungal genomes.</title>
        <authorList>
            <person name="Floudas D."/>
            <person name="Binder M."/>
            <person name="Riley R."/>
            <person name="Barry K."/>
            <person name="Blanchette R.A."/>
            <person name="Henrissat B."/>
            <person name="Martinez A.T."/>
            <person name="Otillar R."/>
            <person name="Spatafora J.W."/>
            <person name="Yadav J.S."/>
            <person name="Aerts A."/>
            <person name="Benoit I."/>
            <person name="Boyd A."/>
            <person name="Carlson A."/>
            <person name="Copeland A."/>
            <person name="Coutinho P.M."/>
            <person name="de Vries R.P."/>
            <person name="Ferreira P."/>
            <person name="Findley K."/>
            <person name="Foster B."/>
            <person name="Gaskell J."/>
            <person name="Glotzer D."/>
            <person name="Gorecki P."/>
            <person name="Heitman J."/>
            <person name="Hesse C."/>
            <person name="Hori C."/>
            <person name="Igarashi K."/>
            <person name="Jurgens J.A."/>
            <person name="Kallen N."/>
            <person name="Kersten P."/>
            <person name="Kohler A."/>
            <person name="Kuees U."/>
            <person name="Kumar T.K.A."/>
            <person name="Kuo A."/>
            <person name="LaButti K."/>
            <person name="Larrondo L.F."/>
            <person name="Lindquist E."/>
            <person name="Ling A."/>
            <person name="Lombard V."/>
            <person name="Lucas S."/>
            <person name="Lundell T."/>
            <person name="Martin R."/>
            <person name="McLaughlin D.J."/>
            <person name="Morgenstern I."/>
            <person name="Morin E."/>
            <person name="Murat C."/>
            <person name="Nagy L.G."/>
            <person name="Nolan M."/>
            <person name="Ohm R.A."/>
            <person name="Patyshakuliyeva A."/>
            <person name="Rokas A."/>
            <person name="Ruiz-Duenas F.J."/>
            <person name="Sabat G."/>
            <person name="Salamov A."/>
            <person name="Samejima M."/>
            <person name="Schmutz J."/>
            <person name="Slot J.C."/>
            <person name="St John F."/>
            <person name="Stenlid J."/>
            <person name="Sun H."/>
            <person name="Sun S."/>
            <person name="Syed K."/>
            <person name="Tsang A."/>
            <person name="Wiebenga A."/>
            <person name="Young D."/>
            <person name="Pisabarro A."/>
            <person name="Eastwood D.C."/>
            <person name="Martin F."/>
            <person name="Cullen D."/>
            <person name="Grigoriev I.V."/>
            <person name="Hibbett D.S."/>
        </authorList>
    </citation>
    <scope>NUCLEOTIDE SEQUENCE [LARGE SCALE GENOMIC DNA]</scope>
    <source>
        <strain evidence="3">RWD-64-598 SS2</strain>
    </source>
</reference>
<evidence type="ECO:0000313" key="2">
    <source>
        <dbReference type="EMBL" id="EIW74832.1"/>
    </source>
</evidence>
<dbReference type="EMBL" id="JH711590">
    <property type="protein sequence ID" value="EIW74832.1"/>
    <property type="molecule type" value="Genomic_DNA"/>
</dbReference>
<gene>
    <name evidence="2" type="ORF">CONPUDRAFT_169777</name>
</gene>
<dbReference type="PANTHER" id="PTHR13318">
    <property type="entry name" value="PARTNER OF PAIRED, ISOFORM B-RELATED"/>
    <property type="match status" value="1"/>
</dbReference>
<dbReference type="GO" id="GO:0019005">
    <property type="term" value="C:SCF ubiquitin ligase complex"/>
    <property type="evidence" value="ECO:0007669"/>
    <property type="project" value="TreeGrafter"/>
</dbReference>
<dbReference type="Gene3D" id="3.80.10.10">
    <property type="entry name" value="Ribonuclease Inhibitor"/>
    <property type="match status" value="1"/>
</dbReference>
<dbReference type="InterPro" id="IPR032675">
    <property type="entry name" value="LRR_dom_sf"/>
</dbReference>
<dbReference type="Proteomes" id="UP000053558">
    <property type="component" value="Unassembled WGS sequence"/>
</dbReference>
<dbReference type="OMA" id="DAVMYHR"/>
<proteinExistence type="predicted"/>
<comment type="caution">
    <text evidence="2">The sequence shown here is derived from an EMBL/GenBank/DDBJ whole genome shotgun (WGS) entry which is preliminary data.</text>
</comment>
<sequence>MHRVLLVAELLDNIFGNLSAEFERLIGGPNDGTLLALATTCRTFKEPALNALWENLPEIDTLIKCLPRDAWEASVDQETRWGRPANAFVEFKRPLTPTDWTIIRRYAPRVRRLHQVSLDSHRSSYTKLLVLSLAPPDSVPLLPNLKALEWTGMQPDTAPFVRTFLSASLESLHYGIGSTIPDTHVLASVGAFCPAIKDASVFSYKKISGGIEAFSLSVCRWEYLQVLQCEELTDDALVHIAGLPNLRELHITLTPGTPFRALRMQVQGSVFTKLASLDVNAADLGFVAAFVSAFELSPANVTMLVAEEANACSDRVAAVLKALSKVGRALNHVEIAEEELYWYYNPPAHTFTVRNSVIDMSTLRPLLGCAALRVIDLDTRCSVVLTDAELIDLARALPLLETLSVNSMRGWNAPAAVTFYGVLSVARLCPCLTRLGIQFDGMSTEKIHPPEGASAHDNEEGDGNFNLEELWVGNSRVDDPETVATILYDAMPGLRRVFGWCSPPGLGDEEDEAWRMEEEVYGRRWKEVEAIVAQFRREDNEDSSTSSGAAELSADEDTNMGEEE</sequence>
<dbReference type="AlphaFoldDB" id="A0A5M3M621"/>
<dbReference type="SUPFAM" id="SSF52047">
    <property type="entry name" value="RNI-like"/>
    <property type="match status" value="1"/>
</dbReference>
<dbReference type="OrthoDB" id="3543113at2759"/>
<evidence type="ECO:0008006" key="4">
    <source>
        <dbReference type="Google" id="ProtNLM"/>
    </source>
</evidence>
<feature type="compositionally biased region" description="Acidic residues" evidence="1">
    <location>
        <begin position="553"/>
        <end position="564"/>
    </location>
</feature>
<accession>A0A5M3M621</accession>
<keyword evidence="3" id="KW-1185">Reference proteome</keyword>
<protein>
    <recommendedName>
        <fullName evidence="4">F-box domain-containing protein</fullName>
    </recommendedName>
</protein>
<dbReference type="GeneID" id="19206328"/>
<dbReference type="RefSeq" id="XP_007774904.1">
    <property type="nucleotide sequence ID" value="XM_007776714.1"/>
</dbReference>
<evidence type="ECO:0000256" key="1">
    <source>
        <dbReference type="SAM" id="MobiDB-lite"/>
    </source>
</evidence>
<dbReference type="GO" id="GO:0031146">
    <property type="term" value="P:SCF-dependent proteasomal ubiquitin-dependent protein catabolic process"/>
    <property type="evidence" value="ECO:0007669"/>
    <property type="project" value="TreeGrafter"/>
</dbReference>
<name>A0A5M3M621_CONPW</name>
<dbReference type="KEGG" id="cput:CONPUDRAFT_169777"/>
<organism evidence="2 3">
    <name type="scientific">Coniophora puteana (strain RWD-64-598)</name>
    <name type="common">Brown rot fungus</name>
    <dbReference type="NCBI Taxonomy" id="741705"/>
    <lineage>
        <taxon>Eukaryota</taxon>
        <taxon>Fungi</taxon>
        <taxon>Dikarya</taxon>
        <taxon>Basidiomycota</taxon>
        <taxon>Agaricomycotina</taxon>
        <taxon>Agaricomycetes</taxon>
        <taxon>Agaricomycetidae</taxon>
        <taxon>Boletales</taxon>
        <taxon>Coniophorineae</taxon>
        <taxon>Coniophoraceae</taxon>
        <taxon>Coniophora</taxon>
    </lineage>
</organism>
<feature type="region of interest" description="Disordered" evidence="1">
    <location>
        <begin position="536"/>
        <end position="564"/>
    </location>
</feature>
<evidence type="ECO:0000313" key="3">
    <source>
        <dbReference type="Proteomes" id="UP000053558"/>
    </source>
</evidence>